<evidence type="ECO:0008006" key="24">
    <source>
        <dbReference type="Google" id="ProtNLM"/>
    </source>
</evidence>
<proteinExistence type="predicted"/>
<keyword evidence="4" id="KW-0540">Nuclease</keyword>
<dbReference type="SUPFAM" id="SSF57756">
    <property type="entry name" value="Retrovirus zinc finger-like domains"/>
    <property type="match status" value="1"/>
</dbReference>
<dbReference type="InterPro" id="IPR043502">
    <property type="entry name" value="DNA/RNA_pol_sf"/>
</dbReference>
<evidence type="ECO:0000256" key="1">
    <source>
        <dbReference type="ARBA" id="ARBA00002180"/>
    </source>
</evidence>
<dbReference type="InterPro" id="IPR001584">
    <property type="entry name" value="Integrase_cat-core"/>
</dbReference>
<keyword evidence="9" id="KW-0378">Hydrolase</keyword>
<keyword evidence="14" id="KW-0808">Transferase</keyword>
<reference evidence="22" key="1">
    <citation type="submission" date="2024-04" db="EMBL/GenBank/DDBJ databases">
        <authorList>
            <consortium name="Molecular Ecology Group"/>
        </authorList>
    </citation>
    <scope>NUCLEOTIDE SEQUENCE</scope>
</reference>
<dbReference type="GO" id="GO:0006508">
    <property type="term" value="P:proteolysis"/>
    <property type="evidence" value="ECO:0007669"/>
    <property type="project" value="UniProtKB-KW"/>
</dbReference>
<dbReference type="GO" id="GO:0003887">
    <property type="term" value="F:DNA-directed DNA polymerase activity"/>
    <property type="evidence" value="ECO:0007669"/>
    <property type="project" value="UniProtKB-KW"/>
</dbReference>
<evidence type="ECO:0000256" key="19">
    <source>
        <dbReference type="SAM" id="MobiDB-lite"/>
    </source>
</evidence>
<keyword evidence="10" id="KW-0067">ATP-binding</keyword>
<keyword evidence="12" id="KW-0229">DNA integration</keyword>
<dbReference type="InterPro" id="IPR054722">
    <property type="entry name" value="PolX-like_BBD"/>
</dbReference>
<evidence type="ECO:0000256" key="3">
    <source>
        <dbReference type="ARBA" id="ARBA00022670"/>
    </source>
</evidence>
<accession>A0AAV2MW70</accession>
<dbReference type="GO" id="GO:0004190">
    <property type="term" value="F:aspartic-type endopeptidase activity"/>
    <property type="evidence" value="ECO:0007669"/>
    <property type="project" value="UniProtKB-KW"/>
</dbReference>
<dbReference type="Pfam" id="PF13976">
    <property type="entry name" value="gag_pre-integrs"/>
    <property type="match status" value="1"/>
</dbReference>
<feature type="compositionally biased region" description="Basic and acidic residues" evidence="19">
    <location>
        <begin position="777"/>
        <end position="789"/>
    </location>
</feature>
<dbReference type="GO" id="GO:0042575">
    <property type="term" value="C:DNA polymerase complex"/>
    <property type="evidence" value="ECO:0007669"/>
    <property type="project" value="UniProtKB-ARBA"/>
</dbReference>
<keyword evidence="13" id="KW-0695">RNA-directed DNA polymerase</keyword>
<evidence type="ECO:0000256" key="17">
    <source>
        <dbReference type="ARBA" id="ARBA00023268"/>
    </source>
</evidence>
<keyword evidence="16" id="KW-0233">DNA recombination</keyword>
<dbReference type="PANTHER" id="PTHR42648">
    <property type="entry name" value="TRANSPOSASE, PUTATIVE-RELATED"/>
    <property type="match status" value="1"/>
</dbReference>
<dbReference type="Gene3D" id="4.10.60.10">
    <property type="entry name" value="Zinc finger, CCHC-type"/>
    <property type="match status" value="1"/>
</dbReference>
<organism evidence="22 23">
    <name type="scientific">Lasius platythorax</name>
    <dbReference type="NCBI Taxonomy" id="488582"/>
    <lineage>
        <taxon>Eukaryota</taxon>
        <taxon>Metazoa</taxon>
        <taxon>Ecdysozoa</taxon>
        <taxon>Arthropoda</taxon>
        <taxon>Hexapoda</taxon>
        <taxon>Insecta</taxon>
        <taxon>Pterygota</taxon>
        <taxon>Neoptera</taxon>
        <taxon>Endopterygota</taxon>
        <taxon>Hymenoptera</taxon>
        <taxon>Apocrita</taxon>
        <taxon>Aculeata</taxon>
        <taxon>Formicoidea</taxon>
        <taxon>Formicidae</taxon>
        <taxon>Formicinae</taxon>
        <taxon>Lasius</taxon>
        <taxon>Lasius</taxon>
    </lineage>
</organism>
<keyword evidence="14" id="KW-0239">DNA-directed DNA polymerase</keyword>
<evidence type="ECO:0000256" key="2">
    <source>
        <dbReference type="ARBA" id="ARBA00022612"/>
    </source>
</evidence>
<keyword evidence="23" id="KW-1185">Reference proteome</keyword>
<feature type="domain" description="CCHC-type" evidence="20">
    <location>
        <begin position="225"/>
        <end position="239"/>
    </location>
</feature>
<evidence type="ECO:0000256" key="14">
    <source>
        <dbReference type="ARBA" id="ARBA00022932"/>
    </source>
</evidence>
<dbReference type="InterPro" id="IPR039537">
    <property type="entry name" value="Retrotran_Ty1/copia-like"/>
</dbReference>
<gene>
    <name evidence="22" type="ORF">LPLAT_LOCUS5218</name>
</gene>
<evidence type="ECO:0000256" key="7">
    <source>
        <dbReference type="ARBA" id="ARBA00022750"/>
    </source>
</evidence>
<evidence type="ECO:0000313" key="23">
    <source>
        <dbReference type="Proteomes" id="UP001497644"/>
    </source>
</evidence>
<dbReference type="InterPro" id="IPR013103">
    <property type="entry name" value="RVT_2"/>
</dbReference>
<keyword evidence="17" id="KW-0511">Multifunctional enzyme</keyword>
<dbReference type="InterPro" id="IPR012337">
    <property type="entry name" value="RNaseH-like_sf"/>
</dbReference>
<keyword evidence="6" id="KW-0547">Nucleotide-binding</keyword>
<dbReference type="InterPro" id="IPR036397">
    <property type="entry name" value="RNaseH_sf"/>
</dbReference>
<dbReference type="GO" id="GO:0005524">
    <property type="term" value="F:ATP binding"/>
    <property type="evidence" value="ECO:0007669"/>
    <property type="project" value="UniProtKB-KW"/>
</dbReference>
<evidence type="ECO:0000256" key="6">
    <source>
        <dbReference type="ARBA" id="ARBA00022741"/>
    </source>
</evidence>
<evidence type="ECO:0000256" key="4">
    <source>
        <dbReference type="ARBA" id="ARBA00022722"/>
    </source>
</evidence>
<keyword evidence="18" id="KW-0863">Zinc-finger</keyword>
<evidence type="ECO:0000259" key="21">
    <source>
        <dbReference type="PROSITE" id="PS50994"/>
    </source>
</evidence>
<dbReference type="InterPro" id="IPR025724">
    <property type="entry name" value="GAG-pre-integrase_dom"/>
</dbReference>
<evidence type="ECO:0000313" key="22">
    <source>
        <dbReference type="EMBL" id="CAL1671794.1"/>
    </source>
</evidence>
<evidence type="ECO:0000256" key="5">
    <source>
        <dbReference type="ARBA" id="ARBA00022723"/>
    </source>
</evidence>
<dbReference type="Pfam" id="PF25597">
    <property type="entry name" value="SH3_retrovirus"/>
    <property type="match status" value="1"/>
</dbReference>
<feature type="compositionally biased region" description="Basic and acidic residues" evidence="19">
    <location>
        <begin position="247"/>
        <end position="265"/>
    </location>
</feature>
<keyword evidence="11" id="KW-0460">Magnesium</keyword>
<dbReference type="GO" id="GO:0008270">
    <property type="term" value="F:zinc ion binding"/>
    <property type="evidence" value="ECO:0007669"/>
    <property type="project" value="UniProtKB-KW"/>
</dbReference>
<dbReference type="SUPFAM" id="SSF56672">
    <property type="entry name" value="DNA/RNA polymerases"/>
    <property type="match status" value="1"/>
</dbReference>
<keyword evidence="3" id="KW-0645">Protease</keyword>
<dbReference type="Pfam" id="PF14223">
    <property type="entry name" value="Retrotran_gag_2"/>
    <property type="match status" value="1"/>
</dbReference>
<evidence type="ECO:0000256" key="10">
    <source>
        <dbReference type="ARBA" id="ARBA00022840"/>
    </source>
</evidence>
<feature type="domain" description="Integrase catalytic" evidence="21">
    <location>
        <begin position="463"/>
        <end position="639"/>
    </location>
</feature>
<dbReference type="CDD" id="cd09272">
    <property type="entry name" value="RNase_HI_RT_Ty1"/>
    <property type="match status" value="1"/>
</dbReference>
<dbReference type="InterPro" id="IPR036875">
    <property type="entry name" value="Znf_CCHC_sf"/>
</dbReference>
<dbReference type="SUPFAM" id="SSF53098">
    <property type="entry name" value="Ribonuclease H-like"/>
    <property type="match status" value="1"/>
</dbReference>
<keyword evidence="15" id="KW-0917">Virion maturation</keyword>
<dbReference type="PROSITE" id="PS50994">
    <property type="entry name" value="INTEGRASE"/>
    <property type="match status" value="1"/>
</dbReference>
<comment type="caution">
    <text evidence="22">The sequence shown here is derived from an EMBL/GenBank/DDBJ whole genome shotgun (WGS) entry which is preliminary data.</text>
</comment>
<keyword evidence="2" id="KW-1188">Viral release from host cell</keyword>
<dbReference type="InterPro" id="IPR001878">
    <property type="entry name" value="Znf_CCHC"/>
</dbReference>
<dbReference type="PANTHER" id="PTHR42648:SF11">
    <property type="entry name" value="TRANSPOSON TY4-P GAG-POL POLYPROTEIN"/>
    <property type="match status" value="1"/>
</dbReference>
<evidence type="ECO:0000256" key="15">
    <source>
        <dbReference type="ARBA" id="ARBA00023113"/>
    </source>
</evidence>
<dbReference type="GO" id="GO:0004519">
    <property type="term" value="F:endonuclease activity"/>
    <property type="evidence" value="ECO:0007669"/>
    <property type="project" value="UniProtKB-KW"/>
</dbReference>
<dbReference type="SMART" id="SM00343">
    <property type="entry name" value="ZnF_C2HC"/>
    <property type="match status" value="1"/>
</dbReference>
<dbReference type="InterPro" id="IPR057670">
    <property type="entry name" value="SH3_retrovirus"/>
</dbReference>
<sequence length="1332" mass="151986">MSNSTHMPQFDKLTGSDNFPMWKLQMAAYLSVHKLMVVVDGTVQRPEEQKAKEQWDINDALAKLAILTAIDAGQHEYVCSAKTSAVIWTNLLAVYERVDSTRKINVLREYHRYTFDGSTIAKHIARVENLAQQCDTVGETQSETNVLAKMLDGLPDRFNAVVTAWSVVPERDQTRLTLKRMLLEAEARSTVTAEIEQALAAFSKMAVKNSTKPGKDKKNKKDIECFKCHKKGHFVRDCRYSFQKKNFDGSKSKKSNEESTLKKSADGSSNSTGSSCFIVGSSESPEHSWIADSGASCHMVNDRSWFSDFISTESTLRLAGKGSLTAIGVGKVPIEKCVNGQWESAYLLNVLYVPGLQKNLFSVGAAARRGVTSYVYNGHMEFKRNGRLELEAVQADNNMFTLAIRKPINVEANVVTDLKIWHDRLGHVSLKCIREMIATGMMPALKIDTDTQLFCESCIYGKMSKLPFEECERRAFAVGGMWHSDVNTMPVKSWRGHRYYVIFVDDKTGFRYVHFMKHKDEVLKNFIDMVKRVEIATGHKVKVLRSDNGGEYKNAKFKAFTTEKGIDHQFNAPHTPEQNGVAERDNRTVMEKALSMLLAKQMPKEAWAEAVLCTVYLVNRTPCRKTPGSSPFEKFFGKKPDLSHVRTFGSITYELVDKNQRNKLQSRAHKRILVGYDSESSNYRLLDWTTKRISVSRHVKFDESSGPLDIDQHKKWPTEEINIPNEDESEENMQHPDDVQHPEEDVQRPEEDVQRPEKDMQHPEEDVQHSEEDEEDVQHSEKNEQYSEENVWRQLRDRAKLRQPDFYQCTVCCTELDEPQTYEEAMASNEVEQWRRAIEEEESALIKNNTWTKTKLPTGRKAITAKIIFKKKRDADGKVNRYKARLVVRGFSQRPGIDYNETYAPVIRYESIRFLFSLAAKEDFEIAQFDIKTAFLNGENDEEIFMQLPTGVTDAGNVVKLQKSLYGLKQSPRQWNKRFHLFLCKFNFISSEADRCVYKGNIEGERVLLALYVDDGLVMAKTQQAVEMVICYLQQEFEITLGDVKTYVGIEIKRDRKLKQIKLTQKNYLLRVAKRFNMEDAKGISTPMEAGKHLVINNNDTSAGMNVPYREAVGSLMFAACVTRPDIMFAVAVVSRYLEQPATEHWTAVKRIIQYAKETADYGIVYDGATAEPLVIYSDSDFVSGSAADPDTRRSTSGYVTVHCGEPISWQSIRQKIVALSTTEAEYVAASDATKEAIWIRRLMKSVRAAAVGHATELRLDNQGSIKLIKNPEFHKRTKHIDVRFHFIRDIYSKGNIIINYVPLSQQLADILTKALPRNKFEENRRNLQIIK</sequence>
<evidence type="ECO:0000256" key="11">
    <source>
        <dbReference type="ARBA" id="ARBA00022842"/>
    </source>
</evidence>
<name>A0AAV2MW70_9HYME</name>
<feature type="region of interest" description="Disordered" evidence="19">
    <location>
        <begin position="725"/>
        <end position="789"/>
    </location>
</feature>
<keyword evidence="18" id="KW-0862">Zinc</keyword>
<comment type="function">
    <text evidence="1">The aspartyl protease (PR) mediates the proteolytic cleavages of the Gag and Gag-Pol polyproteins after assembly of the VLP.</text>
</comment>
<evidence type="ECO:0000256" key="9">
    <source>
        <dbReference type="ARBA" id="ARBA00022801"/>
    </source>
</evidence>
<evidence type="ECO:0000256" key="18">
    <source>
        <dbReference type="PROSITE-ProRule" id="PRU00047"/>
    </source>
</evidence>
<evidence type="ECO:0000259" key="20">
    <source>
        <dbReference type="PROSITE" id="PS50158"/>
    </source>
</evidence>
<dbReference type="Pfam" id="PF22936">
    <property type="entry name" value="Pol_BBD"/>
    <property type="match status" value="1"/>
</dbReference>
<dbReference type="Gene3D" id="3.30.420.10">
    <property type="entry name" value="Ribonuclease H-like superfamily/Ribonuclease H"/>
    <property type="match status" value="1"/>
</dbReference>
<feature type="region of interest" description="Disordered" evidence="19">
    <location>
        <begin position="247"/>
        <end position="273"/>
    </location>
</feature>
<evidence type="ECO:0000256" key="12">
    <source>
        <dbReference type="ARBA" id="ARBA00022908"/>
    </source>
</evidence>
<dbReference type="Pfam" id="PF00665">
    <property type="entry name" value="rve"/>
    <property type="match status" value="1"/>
</dbReference>
<protein>
    <recommendedName>
        <fullName evidence="24">Polyprotein</fullName>
    </recommendedName>
</protein>
<evidence type="ECO:0000256" key="13">
    <source>
        <dbReference type="ARBA" id="ARBA00022918"/>
    </source>
</evidence>
<dbReference type="Pfam" id="PF07727">
    <property type="entry name" value="RVT_2"/>
    <property type="match status" value="1"/>
</dbReference>
<dbReference type="GO" id="GO:0015074">
    <property type="term" value="P:DNA integration"/>
    <property type="evidence" value="ECO:0007669"/>
    <property type="project" value="UniProtKB-KW"/>
</dbReference>
<dbReference type="GO" id="GO:0006310">
    <property type="term" value="P:DNA recombination"/>
    <property type="evidence" value="ECO:0007669"/>
    <property type="project" value="UniProtKB-KW"/>
</dbReference>
<dbReference type="GO" id="GO:0003676">
    <property type="term" value="F:nucleic acid binding"/>
    <property type="evidence" value="ECO:0007669"/>
    <property type="project" value="InterPro"/>
</dbReference>
<evidence type="ECO:0000256" key="8">
    <source>
        <dbReference type="ARBA" id="ARBA00022759"/>
    </source>
</evidence>
<keyword evidence="8" id="KW-0255">Endonuclease</keyword>
<dbReference type="PROSITE" id="PS50158">
    <property type="entry name" value="ZF_CCHC"/>
    <property type="match status" value="1"/>
</dbReference>
<feature type="compositionally biased region" description="Basic and acidic residues" evidence="19">
    <location>
        <begin position="732"/>
        <end position="770"/>
    </location>
</feature>
<dbReference type="GO" id="GO:0003964">
    <property type="term" value="F:RNA-directed DNA polymerase activity"/>
    <property type="evidence" value="ECO:0007669"/>
    <property type="project" value="UniProtKB-KW"/>
</dbReference>
<dbReference type="EMBL" id="CAXIPU020000424">
    <property type="protein sequence ID" value="CAL1671794.1"/>
    <property type="molecule type" value="Genomic_DNA"/>
</dbReference>
<keyword evidence="14" id="KW-0548">Nucleotidyltransferase</keyword>
<keyword evidence="7" id="KW-0064">Aspartyl protease</keyword>
<dbReference type="Proteomes" id="UP001497644">
    <property type="component" value="Unassembled WGS sequence"/>
</dbReference>
<keyword evidence="5" id="KW-0479">Metal-binding</keyword>
<evidence type="ECO:0000256" key="16">
    <source>
        <dbReference type="ARBA" id="ARBA00023172"/>
    </source>
</evidence>